<reference evidence="1 2" key="1">
    <citation type="submission" date="2014-09" db="EMBL/GenBank/DDBJ databases">
        <title>Cedecea neteri SSMD04 Genome Sequencing.</title>
        <authorList>
            <person name="Tan J.-Y."/>
        </authorList>
    </citation>
    <scope>NUCLEOTIDE SEQUENCE [LARGE SCALE GENOMIC DNA]</scope>
    <source>
        <strain evidence="1 2">SSMD04</strain>
    </source>
</reference>
<accession>A0A089Q1K4</accession>
<keyword evidence="2" id="KW-1185">Reference proteome</keyword>
<dbReference type="Proteomes" id="UP000029481">
    <property type="component" value="Chromosome"/>
</dbReference>
<dbReference type="Pfam" id="PF07037">
    <property type="entry name" value="YfeC-like"/>
    <property type="match status" value="1"/>
</dbReference>
<protein>
    <recommendedName>
        <fullName evidence="3">DNA-binding transcriptional regulator</fullName>
    </recommendedName>
</protein>
<gene>
    <name evidence="1" type="ORF">JT31_18700</name>
</gene>
<dbReference type="OrthoDB" id="5676324at2"/>
<sequence length="118" mass="13830">MFKEKMTAAELAEMTGYTRQTINKWILKHNWETCKKKGVPGGKARFIYISEQVKTFIYNTRYMSDRVASYRVLRTPLEQLMLNALRTLSEDEQHKMTAILEREGSEGLLKRLGIQKNK</sequence>
<evidence type="ECO:0000313" key="1">
    <source>
        <dbReference type="EMBL" id="AIR06567.1"/>
    </source>
</evidence>
<dbReference type="EMBL" id="CP009451">
    <property type="protein sequence ID" value="AIR06567.1"/>
    <property type="molecule type" value="Genomic_DNA"/>
</dbReference>
<organism evidence="1 2">
    <name type="scientific">Cedecea neteri</name>
    <dbReference type="NCBI Taxonomy" id="158822"/>
    <lineage>
        <taxon>Bacteria</taxon>
        <taxon>Pseudomonadati</taxon>
        <taxon>Pseudomonadota</taxon>
        <taxon>Gammaproteobacteria</taxon>
        <taxon>Enterobacterales</taxon>
        <taxon>Enterobacteriaceae</taxon>
        <taxon>Cedecea</taxon>
    </lineage>
</organism>
<dbReference type="RefSeq" id="WP_038480456.1">
    <property type="nucleotide sequence ID" value="NZ_CP009451.1"/>
</dbReference>
<dbReference type="AlphaFoldDB" id="A0A089Q1K4"/>
<dbReference type="KEGG" id="cnt:JT31_18700"/>
<dbReference type="InterPro" id="IPR009061">
    <property type="entry name" value="DNA-bd_dom_put_sf"/>
</dbReference>
<dbReference type="SUPFAM" id="SSF46955">
    <property type="entry name" value="Putative DNA-binding domain"/>
    <property type="match status" value="1"/>
</dbReference>
<evidence type="ECO:0000313" key="2">
    <source>
        <dbReference type="Proteomes" id="UP000029481"/>
    </source>
</evidence>
<dbReference type="InterPro" id="IPR010749">
    <property type="entry name" value="YfeC-like"/>
</dbReference>
<evidence type="ECO:0008006" key="3">
    <source>
        <dbReference type="Google" id="ProtNLM"/>
    </source>
</evidence>
<name>A0A089Q1K4_9ENTR</name>
<proteinExistence type="predicted"/>